<protein>
    <recommendedName>
        <fullName evidence="10">Transcription elongation factor 1 homolog</fullName>
    </recommendedName>
</protein>
<dbReference type="InterPro" id="IPR007808">
    <property type="entry name" value="Elf1"/>
</dbReference>
<keyword evidence="4 10" id="KW-0479">Metal-binding</keyword>
<dbReference type="GO" id="GO:0006368">
    <property type="term" value="P:transcription elongation by RNA polymerase II"/>
    <property type="evidence" value="ECO:0007669"/>
    <property type="project" value="TreeGrafter"/>
</dbReference>
<evidence type="ECO:0000256" key="3">
    <source>
        <dbReference type="ARBA" id="ARBA00009730"/>
    </source>
</evidence>
<dbReference type="FunFam" id="2.20.25.190:FF:000001">
    <property type="entry name" value="Transcription elongation factor 1 homolog"/>
    <property type="match status" value="1"/>
</dbReference>
<keyword evidence="6 10" id="KW-0862">Zinc</keyword>
<accession>A0A9Q0LS68</accession>
<comment type="similarity">
    <text evidence="3 10">Belongs to the ELOF1 family.</text>
</comment>
<dbReference type="PANTHER" id="PTHR20934">
    <property type="entry name" value="TRANSCRIPTION ELONGATION FACTOR 1 HOMOLOG"/>
    <property type="match status" value="1"/>
</dbReference>
<dbReference type="OMA" id="CLDANKK"/>
<evidence type="ECO:0000256" key="5">
    <source>
        <dbReference type="ARBA" id="ARBA00022771"/>
    </source>
</evidence>
<gene>
    <name evidence="11" type="ORF">M0811_00255</name>
</gene>
<dbReference type="GO" id="GO:0000993">
    <property type="term" value="F:RNA polymerase II complex binding"/>
    <property type="evidence" value="ECO:0007669"/>
    <property type="project" value="TreeGrafter"/>
</dbReference>
<evidence type="ECO:0000256" key="9">
    <source>
        <dbReference type="ARBA" id="ARBA00023242"/>
    </source>
</evidence>
<evidence type="ECO:0000256" key="8">
    <source>
        <dbReference type="ARBA" id="ARBA00023163"/>
    </source>
</evidence>
<reference evidence="11" key="1">
    <citation type="submission" date="2022-10" db="EMBL/GenBank/DDBJ databases">
        <title>Novel sulphate-reducing endosymbionts in the free-living metamonad Anaeramoeba.</title>
        <authorList>
            <person name="Jerlstrom-Hultqvist J."/>
            <person name="Cepicka I."/>
            <person name="Gallot-Lavallee L."/>
            <person name="Salas-Leiva D."/>
            <person name="Curtis B.A."/>
            <person name="Zahonova K."/>
            <person name="Pipaliya S."/>
            <person name="Dacks J."/>
            <person name="Roger A.J."/>
        </authorList>
    </citation>
    <scope>NUCLEOTIDE SEQUENCE</scope>
    <source>
        <strain evidence="11">BMAN</strain>
    </source>
</reference>
<keyword evidence="7 10" id="KW-0805">Transcription regulation</keyword>
<sequence length="94" mass="11129">MGRRKARKAPKKKKSYYSRPIEKIFDCPFCCHKSTVTVQIDRQRKIAELLCSVCEASFKMDIDNLSEPIDVYHKWIDECENANEREDENENENN</sequence>
<name>A0A9Q0LS68_ANAIG</name>
<dbReference type="EMBL" id="JAPDFW010000059">
    <property type="protein sequence ID" value="KAJ5076935.1"/>
    <property type="molecule type" value="Genomic_DNA"/>
</dbReference>
<comment type="subcellular location">
    <subcellularLocation>
        <location evidence="2 10">Nucleus</location>
    </subcellularLocation>
</comment>
<keyword evidence="8 10" id="KW-0804">Transcription</keyword>
<dbReference type="InterPro" id="IPR038567">
    <property type="entry name" value="T_Elf1_sf"/>
</dbReference>
<dbReference type="Pfam" id="PF05129">
    <property type="entry name" value="Zn_ribbon_Elf1"/>
    <property type="match status" value="1"/>
</dbReference>
<evidence type="ECO:0000256" key="1">
    <source>
        <dbReference type="ARBA" id="ARBA00003357"/>
    </source>
</evidence>
<proteinExistence type="inferred from homology"/>
<evidence type="ECO:0000256" key="7">
    <source>
        <dbReference type="ARBA" id="ARBA00023015"/>
    </source>
</evidence>
<dbReference type="PANTHER" id="PTHR20934:SF0">
    <property type="entry name" value="TRANSCRIPTION ELONGATION FACTOR 1 HOMOLOG"/>
    <property type="match status" value="1"/>
</dbReference>
<comment type="function">
    <text evidence="1 10">Transcription elongation factor implicated in the maintenance of proper chromatin structure in actively transcribed regions.</text>
</comment>
<evidence type="ECO:0000256" key="10">
    <source>
        <dbReference type="RuleBase" id="RU364033"/>
    </source>
</evidence>
<evidence type="ECO:0000256" key="6">
    <source>
        <dbReference type="ARBA" id="ARBA00022833"/>
    </source>
</evidence>
<keyword evidence="12" id="KW-1185">Reference proteome</keyword>
<keyword evidence="11" id="KW-0648">Protein biosynthesis</keyword>
<keyword evidence="11" id="KW-0251">Elongation factor</keyword>
<dbReference type="AlphaFoldDB" id="A0A9Q0LS68"/>
<evidence type="ECO:0000313" key="12">
    <source>
        <dbReference type="Proteomes" id="UP001149090"/>
    </source>
</evidence>
<dbReference type="GO" id="GO:0008023">
    <property type="term" value="C:transcription elongation factor complex"/>
    <property type="evidence" value="ECO:0007669"/>
    <property type="project" value="TreeGrafter"/>
</dbReference>
<dbReference type="Gene3D" id="2.20.25.190">
    <property type="match status" value="1"/>
</dbReference>
<keyword evidence="5 10" id="KW-0863">Zinc-finger</keyword>
<dbReference type="Proteomes" id="UP001149090">
    <property type="component" value="Unassembled WGS sequence"/>
</dbReference>
<evidence type="ECO:0000313" key="11">
    <source>
        <dbReference type="EMBL" id="KAJ5076935.1"/>
    </source>
</evidence>
<comment type="caution">
    <text evidence="11">The sequence shown here is derived from an EMBL/GenBank/DDBJ whole genome shotgun (WGS) entry which is preliminary data.</text>
</comment>
<organism evidence="11 12">
    <name type="scientific">Anaeramoeba ignava</name>
    <name type="common">Anaerobic marine amoeba</name>
    <dbReference type="NCBI Taxonomy" id="1746090"/>
    <lineage>
        <taxon>Eukaryota</taxon>
        <taxon>Metamonada</taxon>
        <taxon>Anaeramoebidae</taxon>
        <taxon>Anaeramoeba</taxon>
    </lineage>
</organism>
<evidence type="ECO:0000256" key="4">
    <source>
        <dbReference type="ARBA" id="ARBA00022723"/>
    </source>
</evidence>
<dbReference type="OrthoDB" id="637156at2759"/>
<keyword evidence="9 10" id="KW-0539">Nucleus</keyword>
<dbReference type="GO" id="GO:0008270">
    <property type="term" value="F:zinc ion binding"/>
    <property type="evidence" value="ECO:0007669"/>
    <property type="project" value="UniProtKB-KW"/>
</dbReference>
<dbReference type="GO" id="GO:0003746">
    <property type="term" value="F:translation elongation factor activity"/>
    <property type="evidence" value="ECO:0007669"/>
    <property type="project" value="UniProtKB-KW"/>
</dbReference>
<dbReference type="SUPFAM" id="SSF57783">
    <property type="entry name" value="Zinc beta-ribbon"/>
    <property type="match status" value="1"/>
</dbReference>
<evidence type="ECO:0000256" key="2">
    <source>
        <dbReference type="ARBA" id="ARBA00004123"/>
    </source>
</evidence>